<organism evidence="3 4">
    <name type="scientific">Streptomyces luteolus</name>
    <dbReference type="NCBI Taxonomy" id="3043615"/>
    <lineage>
        <taxon>Bacteria</taxon>
        <taxon>Bacillati</taxon>
        <taxon>Actinomycetota</taxon>
        <taxon>Actinomycetes</taxon>
        <taxon>Kitasatosporales</taxon>
        <taxon>Streptomycetaceae</taxon>
        <taxon>Streptomyces</taxon>
    </lineage>
</organism>
<protein>
    <submittedName>
        <fullName evidence="3">Uncharacterized protein</fullName>
    </submittedName>
</protein>
<evidence type="ECO:0000313" key="3">
    <source>
        <dbReference type="EMBL" id="MDI3419973.1"/>
    </source>
</evidence>
<proteinExistence type="predicted"/>
<keyword evidence="4" id="KW-1185">Reference proteome</keyword>
<feature type="signal peptide" evidence="2">
    <location>
        <begin position="1"/>
        <end position="30"/>
    </location>
</feature>
<dbReference type="EMBL" id="JASCIS010000013">
    <property type="protein sequence ID" value="MDI3419973.1"/>
    <property type="molecule type" value="Genomic_DNA"/>
</dbReference>
<accession>A0ABT6SWJ5</accession>
<reference evidence="3 4" key="1">
    <citation type="submission" date="2023-05" db="EMBL/GenBank/DDBJ databases">
        <title>Draft genome sequence of Streptomyces sp. B-S-A12 isolated from a cave soil in Thailand.</title>
        <authorList>
            <person name="Chamroensaksri N."/>
            <person name="Muangham S."/>
        </authorList>
    </citation>
    <scope>NUCLEOTIDE SEQUENCE [LARGE SCALE GENOMIC DNA]</scope>
    <source>
        <strain evidence="3 4">B-S-A12</strain>
    </source>
</reference>
<keyword evidence="2" id="KW-0732">Signal</keyword>
<dbReference type="Proteomes" id="UP001237105">
    <property type="component" value="Unassembled WGS sequence"/>
</dbReference>
<evidence type="ECO:0000313" key="4">
    <source>
        <dbReference type="Proteomes" id="UP001237105"/>
    </source>
</evidence>
<name>A0ABT6SWJ5_9ACTN</name>
<evidence type="ECO:0000256" key="2">
    <source>
        <dbReference type="SAM" id="SignalP"/>
    </source>
</evidence>
<evidence type="ECO:0000256" key="1">
    <source>
        <dbReference type="SAM" id="MobiDB-lite"/>
    </source>
</evidence>
<sequence length="193" mass="19256">MSMNPRRLHLFIVAAAATATVSLGAVSAVAAGPEYPPRSATAKVPHSAPVAASYSAAKGSAAVKTVGLAAKGHTAKVYKVGKNSYRADVLFQGKKVGSLSSAKGRTATANLNGLHIKLTPTGAVSSWADRAKPHQPTASAPDGNAEPGPDDRSTPVPDADSNPATQPGGHTADTADTGDQAVSGSEELLAAAV</sequence>
<feature type="chain" id="PRO_5045958505" evidence="2">
    <location>
        <begin position="31"/>
        <end position="193"/>
    </location>
</feature>
<comment type="caution">
    <text evidence="3">The sequence shown here is derived from an EMBL/GenBank/DDBJ whole genome shotgun (WGS) entry which is preliminary data.</text>
</comment>
<gene>
    <name evidence="3" type="ORF">QIT00_15615</name>
</gene>
<feature type="region of interest" description="Disordered" evidence="1">
    <location>
        <begin position="125"/>
        <end position="193"/>
    </location>
</feature>
<dbReference type="RefSeq" id="WP_282535851.1">
    <property type="nucleotide sequence ID" value="NZ_JASCIS010000013.1"/>
</dbReference>